<accession>A0ABD6WZ81</accession>
<dbReference type="AlphaFoldDB" id="A0ABD6WZ81"/>
<comment type="caution">
    <text evidence="1">The sequence shown here is derived from an EMBL/GenBank/DDBJ whole genome shotgun (WGS) entry which is preliminary data.</text>
</comment>
<proteinExistence type="predicted"/>
<reference evidence="1 2" key="1">
    <citation type="submission" date="2018-03" db="EMBL/GenBank/DDBJ databases">
        <title>Whole genome sequencing of Histamine producing bacteria.</title>
        <authorList>
            <person name="Butler K."/>
        </authorList>
    </citation>
    <scope>NUCLEOTIDE SEQUENCE [LARGE SCALE GENOMIC DNA]</scope>
    <source>
        <strain evidence="1 2">BT-6</strain>
    </source>
</reference>
<name>A0ABD6WZ81_PHODM</name>
<evidence type="ECO:0000313" key="1">
    <source>
        <dbReference type="EMBL" id="PSU15139.1"/>
    </source>
</evidence>
<dbReference type="Proteomes" id="UP000241404">
    <property type="component" value="Unassembled WGS sequence"/>
</dbReference>
<gene>
    <name evidence="1" type="ORF">CTM90_17700</name>
</gene>
<organism evidence="1 2">
    <name type="scientific">Photobacterium damselae</name>
    <dbReference type="NCBI Taxonomy" id="38293"/>
    <lineage>
        <taxon>Bacteria</taxon>
        <taxon>Pseudomonadati</taxon>
        <taxon>Pseudomonadota</taxon>
        <taxon>Gammaproteobacteria</taxon>
        <taxon>Vibrionales</taxon>
        <taxon>Vibrionaceae</taxon>
        <taxon>Photobacterium</taxon>
    </lineage>
</organism>
<protein>
    <submittedName>
        <fullName evidence="1">Uncharacterized protein</fullName>
    </submittedName>
</protein>
<evidence type="ECO:0000313" key="2">
    <source>
        <dbReference type="Proteomes" id="UP000241404"/>
    </source>
</evidence>
<sequence>MVIYLSSRASVQKQEIRIHKGRFHFGSIPNQRVDSDVVNFSPLRITTVILKVEQKLTAVLLLAENERINGEKAMRLP</sequence>
<dbReference type="EMBL" id="PYMM01000017">
    <property type="protein sequence ID" value="PSU15139.1"/>
    <property type="molecule type" value="Genomic_DNA"/>
</dbReference>